<name>A0ABY3WGX4_9ACTN</name>
<proteinExistence type="predicted"/>
<dbReference type="InterPro" id="IPR011050">
    <property type="entry name" value="Pectin_lyase_fold/virulence"/>
</dbReference>
<keyword evidence="3" id="KW-1185">Reference proteome</keyword>
<feature type="region of interest" description="Disordered" evidence="1">
    <location>
        <begin position="118"/>
        <end position="143"/>
    </location>
</feature>
<sequence>MSIHASPHGDDDAPGTAARPLLTLEAAQRRARAARAEAGPVRVVVHEGTYHLTRTLTFGPEDSGTLQAPVSYEAASGTRVVLNGGRVLTPEWRPYERGVLVAGIGKGLDFDELFVNGRRQPNSNVQGQRTARRYRDGPEAASP</sequence>
<dbReference type="Gene3D" id="2.160.20.10">
    <property type="entry name" value="Single-stranded right-handed beta-helix, Pectin lyase-like"/>
    <property type="match status" value="1"/>
</dbReference>
<feature type="compositionally biased region" description="Basic and acidic residues" evidence="1">
    <location>
        <begin position="133"/>
        <end position="143"/>
    </location>
</feature>
<organism evidence="2 3">
    <name type="scientific">Streptomyces formicae</name>
    <dbReference type="NCBI Taxonomy" id="1616117"/>
    <lineage>
        <taxon>Bacteria</taxon>
        <taxon>Bacillati</taxon>
        <taxon>Actinomycetota</taxon>
        <taxon>Actinomycetes</taxon>
        <taxon>Kitasatosporales</taxon>
        <taxon>Streptomycetaceae</taxon>
        <taxon>Streptomyces</taxon>
    </lineage>
</organism>
<feature type="compositionally biased region" description="Polar residues" evidence="1">
    <location>
        <begin position="119"/>
        <end position="129"/>
    </location>
</feature>
<evidence type="ECO:0000313" key="3">
    <source>
        <dbReference type="Proteomes" id="UP000828924"/>
    </source>
</evidence>
<evidence type="ECO:0000256" key="1">
    <source>
        <dbReference type="SAM" id="MobiDB-lite"/>
    </source>
</evidence>
<dbReference type="EMBL" id="CP071872">
    <property type="protein sequence ID" value="UNM11838.1"/>
    <property type="molecule type" value="Genomic_DNA"/>
</dbReference>
<gene>
    <name evidence="2" type="ORF">J4032_10035</name>
</gene>
<protein>
    <submittedName>
        <fullName evidence="2">Uncharacterized protein</fullName>
    </submittedName>
</protein>
<dbReference type="PANTHER" id="PTHR36453">
    <property type="entry name" value="SECRETED PROTEIN-RELATED"/>
    <property type="match status" value="1"/>
</dbReference>
<accession>A0ABY3WGX4</accession>
<dbReference type="SUPFAM" id="SSF51126">
    <property type="entry name" value="Pectin lyase-like"/>
    <property type="match status" value="1"/>
</dbReference>
<dbReference type="RefSeq" id="WP_242330423.1">
    <property type="nucleotide sequence ID" value="NZ_CP071872.1"/>
</dbReference>
<dbReference type="InterPro" id="IPR012334">
    <property type="entry name" value="Pectin_lyas_fold"/>
</dbReference>
<evidence type="ECO:0000313" key="2">
    <source>
        <dbReference type="EMBL" id="UNM11838.1"/>
    </source>
</evidence>
<dbReference type="Proteomes" id="UP000828924">
    <property type="component" value="Chromosome"/>
</dbReference>
<reference evidence="2 3" key="1">
    <citation type="submission" date="2021-03" db="EMBL/GenBank/DDBJ databases">
        <title>Complete genome of Streptomyces formicae strain 1H-GS9 (DSM 100524).</title>
        <authorList>
            <person name="Atanasov K.E."/>
            <person name="Altabella T."/>
            <person name="Ferrer A."/>
        </authorList>
    </citation>
    <scope>NUCLEOTIDE SEQUENCE [LARGE SCALE GENOMIC DNA]</scope>
    <source>
        <strain evidence="2 3">1H-GS9</strain>
    </source>
</reference>
<dbReference type="PANTHER" id="PTHR36453:SF1">
    <property type="entry name" value="RIGHT HANDED BETA HELIX DOMAIN-CONTAINING PROTEIN"/>
    <property type="match status" value="1"/>
</dbReference>